<dbReference type="InterPro" id="IPR029044">
    <property type="entry name" value="Nucleotide-diphossugar_trans"/>
</dbReference>
<evidence type="ECO:0008006" key="12">
    <source>
        <dbReference type="Google" id="ProtNLM"/>
    </source>
</evidence>
<dbReference type="CDD" id="cd06442">
    <property type="entry name" value="DPM1_like"/>
    <property type="match status" value="1"/>
</dbReference>
<proteinExistence type="inferred from homology"/>
<name>A0A382D338_9ZZZZ</name>
<feature type="transmembrane region" description="Helical" evidence="8">
    <location>
        <begin position="343"/>
        <end position="362"/>
    </location>
</feature>
<keyword evidence="3" id="KW-0328">Glycosyltransferase</keyword>
<feature type="transmembrane region" description="Helical" evidence="8">
    <location>
        <begin position="271"/>
        <end position="289"/>
    </location>
</feature>
<dbReference type="InterPro" id="IPR039528">
    <property type="entry name" value="DPM1-like"/>
</dbReference>
<keyword evidence="5 8" id="KW-0812">Transmembrane</keyword>
<comment type="similarity">
    <text evidence="2">Belongs to the glycosyltransferase 2 family.</text>
</comment>
<dbReference type="GO" id="GO:0000271">
    <property type="term" value="P:polysaccharide biosynthetic process"/>
    <property type="evidence" value="ECO:0007669"/>
    <property type="project" value="InterPro"/>
</dbReference>
<evidence type="ECO:0000256" key="1">
    <source>
        <dbReference type="ARBA" id="ARBA00004141"/>
    </source>
</evidence>
<dbReference type="GO" id="GO:0016020">
    <property type="term" value="C:membrane"/>
    <property type="evidence" value="ECO:0007669"/>
    <property type="project" value="UniProtKB-SubCell"/>
</dbReference>
<dbReference type="AlphaFoldDB" id="A0A382D338"/>
<accession>A0A382D338</accession>
<comment type="subcellular location">
    <subcellularLocation>
        <location evidence="1">Membrane</location>
        <topology evidence="1">Multi-pass membrane protein</topology>
    </subcellularLocation>
</comment>
<reference evidence="11" key="1">
    <citation type="submission" date="2018-05" db="EMBL/GenBank/DDBJ databases">
        <authorList>
            <person name="Lanie J.A."/>
            <person name="Ng W.-L."/>
            <person name="Kazmierczak K.M."/>
            <person name="Andrzejewski T.M."/>
            <person name="Davidsen T.M."/>
            <person name="Wayne K.J."/>
            <person name="Tettelin H."/>
            <person name="Glass J.I."/>
            <person name="Rusch D."/>
            <person name="Podicherti R."/>
            <person name="Tsui H.-C.T."/>
            <person name="Winkler M.E."/>
        </authorList>
    </citation>
    <scope>NUCLEOTIDE SEQUENCE</scope>
</reference>
<evidence type="ECO:0000256" key="4">
    <source>
        <dbReference type="ARBA" id="ARBA00022679"/>
    </source>
</evidence>
<keyword evidence="4" id="KW-0808">Transferase</keyword>
<dbReference type="InterPro" id="IPR007267">
    <property type="entry name" value="GtrA_DPMS_TM"/>
</dbReference>
<sequence length="387" mass="43803">MNTKNNGCDLSVILPTYNESENIKILIEKLSVVLSDLDFEVIVVDDDSPDLTWQVAQNLGLLNSRIKTIRRLNKKGLSSAVMSGMMESSGKVIAVMDADMQHDENILPALYERVRGGHCDICIGSRAVKKGGYRNMTASRRFASNLAKYLAKIALRTIVKDPMSGFFVLSRDYYRNTMNRVNPSGFKILLEFIVRGDSPKLNEIGYVFKKRVFGKTKLNASITLEYLLALIDLRFGWFIPNRFVKFCIVGVSGSLVNFLCFAVAESQDIPVSISILIGAELGMVWSYFLNNLFTFSPFRYHGPRFFQGLFLYQLISLYGITIQLSVVSLVISRLPFVTSLYITLYLTYFVGVCFGAVANYFLHTYYTWNRLGFVLTRPTKVTTSNQY</sequence>
<evidence type="ECO:0000256" key="3">
    <source>
        <dbReference type="ARBA" id="ARBA00022676"/>
    </source>
</evidence>
<gene>
    <name evidence="11" type="ORF">METZ01_LOCUS185579</name>
</gene>
<dbReference type="GO" id="GO:0006506">
    <property type="term" value="P:GPI anchor biosynthetic process"/>
    <property type="evidence" value="ECO:0007669"/>
    <property type="project" value="TreeGrafter"/>
</dbReference>
<dbReference type="PANTHER" id="PTHR43398">
    <property type="entry name" value="DOLICHOL-PHOSPHATE MANNOSYLTRANSFERASE SUBUNIT 1"/>
    <property type="match status" value="1"/>
</dbReference>
<evidence type="ECO:0000256" key="6">
    <source>
        <dbReference type="ARBA" id="ARBA00022989"/>
    </source>
</evidence>
<dbReference type="SUPFAM" id="SSF53448">
    <property type="entry name" value="Nucleotide-diphospho-sugar transferases"/>
    <property type="match status" value="1"/>
</dbReference>
<evidence type="ECO:0000259" key="10">
    <source>
        <dbReference type="Pfam" id="PF04138"/>
    </source>
</evidence>
<dbReference type="PANTHER" id="PTHR43398:SF1">
    <property type="entry name" value="DOLICHOL-PHOSPHATE MANNOSYLTRANSFERASE SUBUNIT 1"/>
    <property type="match status" value="1"/>
</dbReference>
<evidence type="ECO:0000256" key="2">
    <source>
        <dbReference type="ARBA" id="ARBA00006739"/>
    </source>
</evidence>
<feature type="domain" description="GtrA/DPMS transmembrane" evidence="10">
    <location>
        <begin position="245"/>
        <end position="368"/>
    </location>
</feature>
<evidence type="ECO:0000256" key="5">
    <source>
        <dbReference type="ARBA" id="ARBA00022692"/>
    </source>
</evidence>
<dbReference type="GO" id="GO:0035269">
    <property type="term" value="P:protein O-linked glycosylation via mannose"/>
    <property type="evidence" value="ECO:0007669"/>
    <property type="project" value="TreeGrafter"/>
</dbReference>
<feature type="transmembrane region" description="Helical" evidence="8">
    <location>
        <begin position="243"/>
        <end position="264"/>
    </location>
</feature>
<dbReference type="InterPro" id="IPR001173">
    <property type="entry name" value="Glyco_trans_2-like"/>
</dbReference>
<evidence type="ECO:0000259" key="9">
    <source>
        <dbReference type="Pfam" id="PF00535"/>
    </source>
</evidence>
<dbReference type="Gene3D" id="3.90.550.10">
    <property type="entry name" value="Spore Coat Polysaccharide Biosynthesis Protein SpsA, Chain A"/>
    <property type="match status" value="1"/>
</dbReference>
<feature type="transmembrane region" description="Helical" evidence="8">
    <location>
        <begin position="309"/>
        <end position="331"/>
    </location>
</feature>
<keyword evidence="6 8" id="KW-1133">Transmembrane helix</keyword>
<dbReference type="EMBL" id="UINC01037359">
    <property type="protein sequence ID" value="SVB32725.1"/>
    <property type="molecule type" value="Genomic_DNA"/>
</dbReference>
<evidence type="ECO:0000256" key="7">
    <source>
        <dbReference type="ARBA" id="ARBA00023136"/>
    </source>
</evidence>
<dbReference type="Pfam" id="PF04138">
    <property type="entry name" value="GtrA_DPMS_TM"/>
    <property type="match status" value="1"/>
</dbReference>
<evidence type="ECO:0000313" key="11">
    <source>
        <dbReference type="EMBL" id="SVB32725.1"/>
    </source>
</evidence>
<organism evidence="11">
    <name type="scientific">marine metagenome</name>
    <dbReference type="NCBI Taxonomy" id="408172"/>
    <lineage>
        <taxon>unclassified sequences</taxon>
        <taxon>metagenomes</taxon>
        <taxon>ecological metagenomes</taxon>
    </lineage>
</organism>
<protein>
    <recommendedName>
        <fullName evidence="12">GtrA-like protein domain-containing protein</fullName>
    </recommendedName>
</protein>
<dbReference type="GO" id="GO:0006488">
    <property type="term" value="P:dolichol-linked oligosaccharide biosynthetic process"/>
    <property type="evidence" value="ECO:0007669"/>
    <property type="project" value="TreeGrafter"/>
</dbReference>
<dbReference type="GO" id="GO:0004582">
    <property type="term" value="F:dolichyl-phosphate beta-D-mannosyltransferase activity"/>
    <property type="evidence" value="ECO:0007669"/>
    <property type="project" value="InterPro"/>
</dbReference>
<feature type="domain" description="Glycosyltransferase 2-like" evidence="9">
    <location>
        <begin position="11"/>
        <end position="175"/>
    </location>
</feature>
<dbReference type="Pfam" id="PF00535">
    <property type="entry name" value="Glycos_transf_2"/>
    <property type="match status" value="1"/>
</dbReference>
<keyword evidence="7 8" id="KW-0472">Membrane</keyword>
<evidence type="ECO:0000256" key="8">
    <source>
        <dbReference type="SAM" id="Phobius"/>
    </source>
</evidence>